<gene>
    <name evidence="1" type="ORF">V5799_025786</name>
</gene>
<dbReference type="Proteomes" id="UP001321473">
    <property type="component" value="Unassembled WGS sequence"/>
</dbReference>
<name>A0AAQ4E8A2_AMBAM</name>
<organism evidence="1 2">
    <name type="scientific">Amblyomma americanum</name>
    <name type="common">Lone star tick</name>
    <dbReference type="NCBI Taxonomy" id="6943"/>
    <lineage>
        <taxon>Eukaryota</taxon>
        <taxon>Metazoa</taxon>
        <taxon>Ecdysozoa</taxon>
        <taxon>Arthropoda</taxon>
        <taxon>Chelicerata</taxon>
        <taxon>Arachnida</taxon>
        <taxon>Acari</taxon>
        <taxon>Parasitiformes</taxon>
        <taxon>Ixodida</taxon>
        <taxon>Ixodoidea</taxon>
        <taxon>Ixodidae</taxon>
        <taxon>Amblyomminae</taxon>
        <taxon>Amblyomma</taxon>
    </lineage>
</organism>
<dbReference type="AlphaFoldDB" id="A0AAQ4E8A2"/>
<proteinExistence type="predicted"/>
<accession>A0AAQ4E8A2</accession>
<sequence length="158" mass="17696">MYRSCVDVLEGERDELPAVRNALVEAGIVWPKPSKGADVLYTLLCSSLKLGWDVLLDFDVGSDGGGINLVSGKFLYFVVKRYRDFATGTDEAYLEFLKERFHPEGEDTVTYQDTYASVETALSFLSNARYEAADEYNADVLLNLTQLGLTKLTGQRRF</sequence>
<comment type="caution">
    <text evidence="1">The sequence shown here is derived from an EMBL/GenBank/DDBJ whole genome shotgun (WGS) entry which is preliminary data.</text>
</comment>
<keyword evidence="2" id="KW-1185">Reference proteome</keyword>
<reference evidence="1 2" key="1">
    <citation type="journal article" date="2023" name="Arcadia Sci">
        <title>De novo assembly of a long-read Amblyomma americanum tick genome.</title>
        <authorList>
            <person name="Chou S."/>
            <person name="Poskanzer K.E."/>
            <person name="Rollins M."/>
            <person name="Thuy-Boun P.S."/>
        </authorList>
    </citation>
    <scope>NUCLEOTIDE SEQUENCE [LARGE SCALE GENOMIC DNA]</scope>
    <source>
        <strain evidence="1">F_SG_1</strain>
        <tissue evidence="1">Salivary glands</tissue>
    </source>
</reference>
<evidence type="ECO:0000313" key="2">
    <source>
        <dbReference type="Proteomes" id="UP001321473"/>
    </source>
</evidence>
<evidence type="ECO:0000313" key="1">
    <source>
        <dbReference type="EMBL" id="KAK8770971.1"/>
    </source>
</evidence>
<protein>
    <submittedName>
        <fullName evidence="1">Uncharacterized protein</fullName>
    </submittedName>
</protein>
<dbReference type="EMBL" id="JARKHS020020316">
    <property type="protein sequence ID" value="KAK8770971.1"/>
    <property type="molecule type" value="Genomic_DNA"/>
</dbReference>